<dbReference type="AlphaFoldDB" id="A0A6C0ATC7"/>
<organism evidence="2">
    <name type="scientific">viral metagenome</name>
    <dbReference type="NCBI Taxonomy" id="1070528"/>
    <lineage>
        <taxon>unclassified sequences</taxon>
        <taxon>metagenomes</taxon>
        <taxon>organismal metagenomes</taxon>
    </lineage>
</organism>
<accession>A0A6C0ATC7</accession>
<sequence length="93" mass="10076">MVLSGTKKTTYRSSLVNQNQGGGSKKAGLWPQVGRDSWTTVVQGVQTGVQNNHCVCSLKCLKFTANPKVRPSRNIGSSYNSNYGYWSIPGTGH</sequence>
<evidence type="ECO:0000256" key="1">
    <source>
        <dbReference type="SAM" id="MobiDB-lite"/>
    </source>
</evidence>
<reference evidence="2" key="1">
    <citation type="journal article" date="2020" name="Nature">
        <title>Giant virus diversity and host interactions through global metagenomics.</title>
        <authorList>
            <person name="Schulz F."/>
            <person name="Roux S."/>
            <person name="Paez-Espino D."/>
            <person name="Jungbluth S."/>
            <person name="Walsh D.A."/>
            <person name="Denef V.J."/>
            <person name="McMahon K.D."/>
            <person name="Konstantinidis K.T."/>
            <person name="Eloe-Fadrosh E.A."/>
            <person name="Kyrpides N.C."/>
            <person name="Woyke T."/>
        </authorList>
    </citation>
    <scope>NUCLEOTIDE SEQUENCE</scope>
    <source>
        <strain evidence="2">GVMAG-S-1101171-111</strain>
    </source>
</reference>
<feature type="region of interest" description="Disordered" evidence="1">
    <location>
        <begin position="1"/>
        <end position="31"/>
    </location>
</feature>
<feature type="compositionally biased region" description="Polar residues" evidence="1">
    <location>
        <begin position="1"/>
        <end position="19"/>
    </location>
</feature>
<name>A0A6C0ATC7_9ZZZZ</name>
<protein>
    <submittedName>
        <fullName evidence="2">Uncharacterized protein</fullName>
    </submittedName>
</protein>
<proteinExistence type="predicted"/>
<dbReference type="EMBL" id="MN740805">
    <property type="protein sequence ID" value="QHS82816.1"/>
    <property type="molecule type" value="Genomic_DNA"/>
</dbReference>
<evidence type="ECO:0000313" key="2">
    <source>
        <dbReference type="EMBL" id="QHS82816.1"/>
    </source>
</evidence>